<accession>A0A137P0V2</accession>
<dbReference type="STRING" id="796925.A0A137P0V2"/>
<evidence type="ECO:0000259" key="1">
    <source>
        <dbReference type="Pfam" id="PF23726"/>
    </source>
</evidence>
<dbReference type="AlphaFoldDB" id="A0A137P0V2"/>
<keyword evidence="3" id="KW-1185">Reference proteome</keyword>
<dbReference type="EMBL" id="KQ964565">
    <property type="protein sequence ID" value="KXN68685.1"/>
    <property type="molecule type" value="Genomic_DNA"/>
</dbReference>
<dbReference type="Pfam" id="PF23726">
    <property type="entry name" value="Beta-prop_RSE1_2nd"/>
    <property type="match status" value="1"/>
</dbReference>
<reference evidence="2 3" key="1">
    <citation type="journal article" date="2015" name="Genome Biol. Evol.">
        <title>Phylogenomic analyses indicate that early fungi evolved digesting cell walls of algal ancestors of land plants.</title>
        <authorList>
            <person name="Chang Y."/>
            <person name="Wang S."/>
            <person name="Sekimoto S."/>
            <person name="Aerts A.L."/>
            <person name="Choi C."/>
            <person name="Clum A."/>
            <person name="LaButti K.M."/>
            <person name="Lindquist E.A."/>
            <person name="Yee Ngan C."/>
            <person name="Ohm R.A."/>
            <person name="Salamov A.A."/>
            <person name="Grigoriev I.V."/>
            <person name="Spatafora J.W."/>
            <person name="Berbee M.L."/>
        </authorList>
    </citation>
    <scope>NUCLEOTIDE SEQUENCE [LARGE SCALE GENOMIC DNA]</scope>
    <source>
        <strain evidence="2 3">NRRL 28638</strain>
    </source>
</reference>
<dbReference type="OMA" id="TWNSADY"/>
<name>A0A137P0V2_CONC2</name>
<protein>
    <recommendedName>
        <fullName evidence="1">RSE1/DDB1/CPSF1 second beta-propeller domain-containing protein</fullName>
    </recommendedName>
</protein>
<feature type="domain" description="RSE1/DDB1/CPSF1 second beta-propeller" evidence="1">
    <location>
        <begin position="86"/>
        <end position="230"/>
    </location>
</feature>
<dbReference type="Proteomes" id="UP000070444">
    <property type="component" value="Unassembled WGS sequence"/>
</dbReference>
<dbReference type="OrthoDB" id="2973768at2759"/>
<evidence type="ECO:0000313" key="3">
    <source>
        <dbReference type="Proteomes" id="UP000070444"/>
    </source>
</evidence>
<dbReference type="InterPro" id="IPR050358">
    <property type="entry name" value="RSE1/DDB1/CFT1"/>
</dbReference>
<sequence length="249" mass="27512">MSIVTFDLTWNSADYPLRKKFPKVNFMPRELTNLALVDEVLNSSPSIYSQLHNLTEEDSPQIYSLCGRGNRSSFRIFRHGLEVTGMAVSDLQVHPSAVWTTKLNSSSPHDTYIVVSFANAILVLSIGDTVEEVTGSDLLTTVPIIALQQIGPDGILQIHSHGIRRIYGNGKVNEWKPPNQRIILHAATNYRQVAIALFGGEIMYFELDSTNTLVECEETIEITSDVTALNQLSVQAVTANPSSLAILEI</sequence>
<dbReference type="Gene3D" id="2.130.10.10">
    <property type="entry name" value="YVTN repeat-like/Quinoprotein amine dehydrogenase"/>
    <property type="match status" value="1"/>
</dbReference>
<proteinExistence type="predicted"/>
<evidence type="ECO:0000313" key="2">
    <source>
        <dbReference type="EMBL" id="KXN68685.1"/>
    </source>
</evidence>
<dbReference type="InterPro" id="IPR058543">
    <property type="entry name" value="Beta-prop_RSE1/DDB1/CPSF1_2nd"/>
</dbReference>
<gene>
    <name evidence="2" type="ORF">CONCODRAFT_72079</name>
</gene>
<dbReference type="PANTHER" id="PTHR10644">
    <property type="entry name" value="DNA REPAIR/RNA PROCESSING CPSF FAMILY"/>
    <property type="match status" value="1"/>
</dbReference>
<organism evidence="2 3">
    <name type="scientific">Conidiobolus coronatus (strain ATCC 28846 / CBS 209.66 / NRRL 28638)</name>
    <name type="common">Delacroixia coronata</name>
    <dbReference type="NCBI Taxonomy" id="796925"/>
    <lineage>
        <taxon>Eukaryota</taxon>
        <taxon>Fungi</taxon>
        <taxon>Fungi incertae sedis</taxon>
        <taxon>Zoopagomycota</taxon>
        <taxon>Entomophthoromycotina</taxon>
        <taxon>Entomophthoromycetes</taxon>
        <taxon>Entomophthorales</taxon>
        <taxon>Ancylistaceae</taxon>
        <taxon>Conidiobolus</taxon>
    </lineage>
</organism>
<dbReference type="InterPro" id="IPR015943">
    <property type="entry name" value="WD40/YVTN_repeat-like_dom_sf"/>
</dbReference>